<dbReference type="GO" id="GO:0008652">
    <property type="term" value="P:amino acid biosynthetic process"/>
    <property type="evidence" value="ECO:0007669"/>
    <property type="project" value="UniProtKB-KW"/>
</dbReference>
<dbReference type="PANTHER" id="PTHR21089">
    <property type="entry name" value="SHIKIMATE DEHYDROGENASE"/>
    <property type="match status" value="1"/>
</dbReference>
<dbReference type="Proteomes" id="UP001198163">
    <property type="component" value="Unassembled WGS sequence"/>
</dbReference>
<feature type="binding site" evidence="7">
    <location>
        <position position="450"/>
    </location>
    <ligand>
        <name>NADP(+)</name>
        <dbReference type="ChEBI" id="CHEBI:58349"/>
    </ligand>
</feature>
<keyword evidence="11" id="KW-1185">Reference proteome</keyword>
<comment type="similarity">
    <text evidence="7">Belongs to the shikimate dehydrogenase family.</text>
</comment>
<dbReference type="Pfam" id="PF01488">
    <property type="entry name" value="Shikimate_DH"/>
    <property type="match status" value="1"/>
</dbReference>
<protein>
    <recommendedName>
        <fullName evidence="2 7">Shikimate dehydrogenase (NADP(+))</fullName>
        <shortName evidence="7">SDH</shortName>
        <ecNumber evidence="2 7">1.1.1.25</ecNumber>
    </recommendedName>
</protein>
<dbReference type="GO" id="GO:0005829">
    <property type="term" value="C:cytosol"/>
    <property type="evidence" value="ECO:0007669"/>
    <property type="project" value="TreeGrafter"/>
</dbReference>
<dbReference type="Gene3D" id="3.20.20.70">
    <property type="entry name" value="Aldolase class I"/>
    <property type="match status" value="1"/>
</dbReference>
<keyword evidence="4 7" id="KW-0560">Oxidoreductase</keyword>
<feature type="binding site" evidence="7">
    <location>
        <begin position="384"/>
        <end position="389"/>
    </location>
    <ligand>
        <name>NADP(+)</name>
        <dbReference type="ChEBI" id="CHEBI:58349"/>
    </ligand>
</feature>
<dbReference type="Gene3D" id="3.40.50.720">
    <property type="entry name" value="NAD(P)-binding Rossmann-like Domain"/>
    <property type="match status" value="1"/>
</dbReference>
<dbReference type="GO" id="GO:0009423">
    <property type="term" value="P:chorismate biosynthetic process"/>
    <property type="evidence" value="ECO:0007669"/>
    <property type="project" value="UniProtKB-UniRule"/>
</dbReference>
<evidence type="ECO:0000256" key="1">
    <source>
        <dbReference type="ARBA" id="ARBA00004871"/>
    </source>
</evidence>
<dbReference type="GO" id="GO:0004764">
    <property type="term" value="F:shikimate 3-dehydrogenase (NADP+) activity"/>
    <property type="evidence" value="ECO:0007669"/>
    <property type="project" value="UniProtKB-UniRule"/>
</dbReference>
<keyword evidence="3 7" id="KW-0521">NADP</keyword>
<sequence>MKTKICLVLTAQTLKEDLALVELYRPWIDLAELRVDCLNPEERLHFRKFPELSNIPCILTIRRKSDGGKYVEGEGARTALLARGLAFAETDPRKNFSFIDLEEDLQVPSIEEAARAFGTRIIRSMHNMTGPETDIQAHVKRLRKTRDEIAKIAFMPRSLSDVTNLFREAKGCTGEDVILIAMGAFGMPSRILAPILGSFITFTTSEDMARSGQNTLGQIDPVTINEIYRIREIGPKTRIFGITGNPLAATSSPHIHNKGYRDQGLDAVYLPIRAETVEEALEFAEEVGIEGLSVTYPFKESVLPNLAQISSQTGEIGACNTILRENGDWRGFNTDAPGFSRALLEFLGCENLKKKRVSIIGAGGAARAIAHAVHALEGRACIFNRTTDKARELAQQYNFKWATLDAGNRILLESYSDIIIQTTNLGMSPDTEHDPIDFYSFSGHEAVYDVIYHPETTRMLKRAQKAGCRICNGYSMLKYQAYLQYKLFTGMEYEG</sequence>
<evidence type="ECO:0000313" key="10">
    <source>
        <dbReference type="EMBL" id="MCD1653855.1"/>
    </source>
</evidence>
<dbReference type="CDD" id="cd00502">
    <property type="entry name" value="DHQase_I"/>
    <property type="match status" value="1"/>
</dbReference>
<dbReference type="GO" id="GO:0019632">
    <property type="term" value="P:shikimate metabolic process"/>
    <property type="evidence" value="ECO:0007669"/>
    <property type="project" value="TreeGrafter"/>
</dbReference>
<dbReference type="HAMAP" id="MF_00222">
    <property type="entry name" value="Shikimate_DH_AroE"/>
    <property type="match status" value="1"/>
</dbReference>
<dbReference type="Pfam" id="PF08501">
    <property type="entry name" value="Shikimate_dh_N"/>
    <property type="match status" value="1"/>
</dbReference>
<comment type="pathway">
    <text evidence="1 7">Metabolic intermediate biosynthesis; chorismate biosynthesis; chorismate from D-erythrose 4-phosphate and phosphoenolpyruvate: step 4/7.</text>
</comment>
<dbReference type="GO" id="GO:0009073">
    <property type="term" value="P:aromatic amino acid family biosynthetic process"/>
    <property type="evidence" value="ECO:0007669"/>
    <property type="project" value="UniProtKB-KW"/>
</dbReference>
<dbReference type="RefSeq" id="WP_230753374.1">
    <property type="nucleotide sequence ID" value="NZ_JAINWA010000001.1"/>
</dbReference>
<dbReference type="InterPro" id="IPR036291">
    <property type="entry name" value="NAD(P)-bd_dom_sf"/>
</dbReference>
<dbReference type="Gene3D" id="3.40.50.10860">
    <property type="entry name" value="Leucine Dehydrogenase, chain A, domain 1"/>
    <property type="match status" value="1"/>
</dbReference>
<dbReference type="SUPFAM" id="SSF53223">
    <property type="entry name" value="Aminoacid dehydrogenase-like, N-terminal domain"/>
    <property type="match status" value="1"/>
</dbReference>
<feature type="binding site" evidence="7">
    <location>
        <position position="473"/>
    </location>
    <ligand>
        <name>NADP(+)</name>
        <dbReference type="ChEBI" id="CHEBI:58349"/>
    </ligand>
</feature>
<dbReference type="EMBL" id="JAINWA010000001">
    <property type="protein sequence ID" value="MCD1653855.1"/>
    <property type="molecule type" value="Genomic_DNA"/>
</dbReference>
<dbReference type="GO" id="GO:0003855">
    <property type="term" value="F:3-dehydroquinate dehydratase activity"/>
    <property type="evidence" value="ECO:0007669"/>
    <property type="project" value="InterPro"/>
</dbReference>
<feature type="binding site" evidence="7">
    <location>
        <begin position="361"/>
        <end position="365"/>
    </location>
    <ligand>
        <name>NADP(+)</name>
        <dbReference type="ChEBI" id="CHEBI:58349"/>
    </ligand>
</feature>
<dbReference type="PANTHER" id="PTHR21089:SF1">
    <property type="entry name" value="BIFUNCTIONAL 3-DEHYDROQUINATE DEHYDRATASE_SHIKIMATE DEHYDROGENASE, CHLOROPLASTIC"/>
    <property type="match status" value="1"/>
</dbReference>
<evidence type="ECO:0000256" key="3">
    <source>
        <dbReference type="ARBA" id="ARBA00022857"/>
    </source>
</evidence>
<dbReference type="SUPFAM" id="SSF51569">
    <property type="entry name" value="Aldolase"/>
    <property type="match status" value="1"/>
</dbReference>
<dbReference type="SUPFAM" id="SSF51735">
    <property type="entry name" value="NAD(P)-binding Rossmann-fold domains"/>
    <property type="match status" value="1"/>
</dbReference>
<comment type="function">
    <text evidence="7">Involved in the biosynthesis of the chorismate, which leads to the biosynthesis of aromatic amino acids. Catalyzes the reversible NADPH linked reduction of 3-dehydroshikimate (DHSA) to yield shikimate (SA).</text>
</comment>
<comment type="caution">
    <text evidence="7">Lacks conserved residue(s) required for the propagation of feature annotation.</text>
</comment>
<evidence type="ECO:0000256" key="4">
    <source>
        <dbReference type="ARBA" id="ARBA00023002"/>
    </source>
</evidence>
<feature type="binding site" evidence="7">
    <location>
        <position position="295"/>
    </location>
    <ligand>
        <name>shikimate</name>
        <dbReference type="ChEBI" id="CHEBI:36208"/>
    </ligand>
</feature>
<evidence type="ECO:0000259" key="9">
    <source>
        <dbReference type="Pfam" id="PF08501"/>
    </source>
</evidence>
<feature type="domain" description="Shikimate dehydrogenase substrate binding N-terminal" evidence="9">
    <location>
        <begin position="242"/>
        <end position="322"/>
    </location>
</feature>
<dbReference type="InterPro" id="IPR013708">
    <property type="entry name" value="Shikimate_DH-bd_N"/>
</dbReference>
<comment type="caution">
    <text evidence="10">The sequence shown here is derived from an EMBL/GenBank/DDBJ whole genome shotgun (WGS) entry which is preliminary data.</text>
</comment>
<dbReference type="EC" id="1.1.1.25" evidence="2 7"/>
<feature type="binding site" evidence="7">
    <location>
        <position position="480"/>
    </location>
    <ligand>
        <name>shikimate</name>
        <dbReference type="ChEBI" id="CHEBI:36208"/>
    </ligand>
</feature>
<evidence type="ECO:0000256" key="6">
    <source>
        <dbReference type="ARBA" id="ARBA00049442"/>
    </source>
</evidence>
<dbReference type="InterPro" id="IPR001381">
    <property type="entry name" value="DHquinase_I"/>
</dbReference>
<dbReference type="InterPro" id="IPR006151">
    <property type="entry name" value="Shikm_DH/Glu-tRNA_Rdtase"/>
</dbReference>
<dbReference type="AlphaFoldDB" id="A0AAE3EFG7"/>
<feature type="domain" description="Quinate/shikimate 5-dehydrogenase/glutamyl-tRNA reductase" evidence="8">
    <location>
        <begin position="350"/>
        <end position="423"/>
    </location>
</feature>
<dbReference type="CDD" id="cd01065">
    <property type="entry name" value="NAD_bind_Shikimate_DH"/>
    <property type="match status" value="1"/>
</dbReference>
<comment type="subunit">
    <text evidence="7">Homodimer.</text>
</comment>
<feature type="binding site" evidence="7">
    <location>
        <position position="452"/>
    </location>
    <ligand>
        <name>shikimate</name>
        <dbReference type="ChEBI" id="CHEBI:36208"/>
    </ligand>
</feature>
<dbReference type="Pfam" id="PF01487">
    <property type="entry name" value="DHquinase_I"/>
    <property type="match status" value="1"/>
</dbReference>
<dbReference type="InterPro" id="IPR022893">
    <property type="entry name" value="Shikimate_DH_fam"/>
</dbReference>
<feature type="binding site" evidence="7">
    <location>
        <position position="320"/>
    </location>
    <ligand>
        <name>shikimate</name>
        <dbReference type="ChEBI" id="CHEBI:36208"/>
    </ligand>
</feature>
<dbReference type="GO" id="GO:0050661">
    <property type="term" value="F:NADP binding"/>
    <property type="evidence" value="ECO:0007669"/>
    <property type="project" value="TreeGrafter"/>
</dbReference>
<feature type="binding site" evidence="7">
    <location>
        <position position="335"/>
    </location>
    <ligand>
        <name>shikimate</name>
        <dbReference type="ChEBI" id="CHEBI:36208"/>
    </ligand>
</feature>
<keyword evidence="10" id="KW-0456">Lyase</keyword>
<evidence type="ECO:0000259" key="8">
    <source>
        <dbReference type="Pfam" id="PF01488"/>
    </source>
</evidence>
<name>A0AAE3EFG7_9SPIR</name>
<organism evidence="10 11">
    <name type="scientific">Teretinema zuelzerae</name>
    <dbReference type="NCBI Taxonomy" id="156"/>
    <lineage>
        <taxon>Bacteria</taxon>
        <taxon>Pseudomonadati</taxon>
        <taxon>Spirochaetota</taxon>
        <taxon>Spirochaetia</taxon>
        <taxon>Spirochaetales</taxon>
        <taxon>Treponemataceae</taxon>
        <taxon>Teretinema</taxon>
    </lineage>
</organism>
<dbReference type="InterPro" id="IPR013785">
    <property type="entry name" value="Aldolase_TIM"/>
</dbReference>
<evidence type="ECO:0000256" key="5">
    <source>
        <dbReference type="ARBA" id="ARBA00023141"/>
    </source>
</evidence>
<evidence type="ECO:0000256" key="7">
    <source>
        <dbReference type="HAMAP-Rule" id="MF_00222"/>
    </source>
</evidence>
<evidence type="ECO:0000256" key="2">
    <source>
        <dbReference type="ARBA" id="ARBA00012962"/>
    </source>
</evidence>
<comment type="catalytic activity">
    <reaction evidence="6 7">
        <text>shikimate + NADP(+) = 3-dehydroshikimate + NADPH + H(+)</text>
        <dbReference type="Rhea" id="RHEA:17737"/>
        <dbReference type="ChEBI" id="CHEBI:15378"/>
        <dbReference type="ChEBI" id="CHEBI:16630"/>
        <dbReference type="ChEBI" id="CHEBI:36208"/>
        <dbReference type="ChEBI" id="CHEBI:57783"/>
        <dbReference type="ChEBI" id="CHEBI:58349"/>
        <dbReference type="EC" id="1.1.1.25"/>
    </reaction>
</comment>
<feature type="binding site" evidence="7">
    <location>
        <begin position="250"/>
        <end position="252"/>
    </location>
    <ligand>
        <name>shikimate</name>
        <dbReference type="ChEBI" id="CHEBI:36208"/>
    </ligand>
</feature>
<dbReference type="InterPro" id="IPR046346">
    <property type="entry name" value="Aminoacid_DH-like_N_sf"/>
</dbReference>
<reference evidence="10" key="1">
    <citation type="submission" date="2021-08" db="EMBL/GenBank/DDBJ databases">
        <title>Comparative analyses of Brucepasteria parasyntrophica and Teretinema zuelzerae.</title>
        <authorList>
            <person name="Song Y."/>
            <person name="Brune A."/>
        </authorList>
    </citation>
    <scope>NUCLEOTIDE SEQUENCE</scope>
    <source>
        <strain evidence="10">DSM 1903</strain>
    </source>
</reference>
<evidence type="ECO:0000313" key="11">
    <source>
        <dbReference type="Proteomes" id="UP001198163"/>
    </source>
</evidence>
<accession>A0AAE3EFG7</accession>
<proteinExistence type="inferred from homology"/>
<keyword evidence="5 7" id="KW-0057">Aromatic amino acid biosynthesis</keyword>
<feature type="active site" description="Proton acceptor" evidence="7">
    <location>
        <position position="299"/>
    </location>
</feature>
<gene>
    <name evidence="7" type="primary">aroE</name>
    <name evidence="10" type="ORF">K7J14_03970</name>
</gene>
<keyword evidence="7" id="KW-0028">Amino-acid biosynthesis</keyword>